<organism evidence="2 3">
    <name type="scientific">Phialemonium thermophilum</name>
    <dbReference type="NCBI Taxonomy" id="223376"/>
    <lineage>
        <taxon>Eukaryota</taxon>
        <taxon>Fungi</taxon>
        <taxon>Dikarya</taxon>
        <taxon>Ascomycota</taxon>
        <taxon>Pezizomycotina</taxon>
        <taxon>Sordariomycetes</taxon>
        <taxon>Sordariomycetidae</taxon>
        <taxon>Cephalothecales</taxon>
        <taxon>Cephalothecaceae</taxon>
        <taxon>Phialemonium</taxon>
    </lineage>
</organism>
<protein>
    <submittedName>
        <fullName evidence="2">Uncharacterized protein</fullName>
    </submittedName>
</protein>
<dbReference type="Pfam" id="PF08728">
    <property type="entry name" value="CRT10"/>
    <property type="match status" value="1"/>
</dbReference>
<dbReference type="Proteomes" id="UP001586593">
    <property type="component" value="Unassembled WGS sequence"/>
</dbReference>
<evidence type="ECO:0000313" key="3">
    <source>
        <dbReference type="Proteomes" id="UP001586593"/>
    </source>
</evidence>
<name>A0ABR3VPF1_9PEZI</name>
<reference evidence="2 3" key="1">
    <citation type="journal article" date="2024" name="Commun. Biol.">
        <title>Comparative genomic analysis of thermophilic fungi reveals convergent evolutionary adaptations and gene losses.</title>
        <authorList>
            <person name="Steindorff A.S."/>
            <person name="Aguilar-Pontes M.V."/>
            <person name="Robinson A.J."/>
            <person name="Andreopoulos B."/>
            <person name="LaButti K."/>
            <person name="Kuo A."/>
            <person name="Mondo S."/>
            <person name="Riley R."/>
            <person name="Otillar R."/>
            <person name="Haridas S."/>
            <person name="Lipzen A."/>
            <person name="Grimwood J."/>
            <person name="Schmutz J."/>
            <person name="Clum A."/>
            <person name="Reid I.D."/>
            <person name="Moisan M.C."/>
            <person name="Butler G."/>
            <person name="Nguyen T.T.M."/>
            <person name="Dewar K."/>
            <person name="Conant G."/>
            <person name="Drula E."/>
            <person name="Henrissat B."/>
            <person name="Hansel C."/>
            <person name="Singer S."/>
            <person name="Hutchinson M.I."/>
            <person name="de Vries R.P."/>
            <person name="Natvig D.O."/>
            <person name="Powell A.J."/>
            <person name="Tsang A."/>
            <person name="Grigoriev I.V."/>
        </authorList>
    </citation>
    <scope>NUCLEOTIDE SEQUENCE [LARGE SCALE GENOMIC DNA]</scope>
    <source>
        <strain evidence="2 3">ATCC 24622</strain>
    </source>
</reference>
<gene>
    <name evidence="2" type="ORF">VTK73DRAFT_2738</name>
</gene>
<feature type="region of interest" description="Disordered" evidence="1">
    <location>
        <begin position="242"/>
        <end position="274"/>
    </location>
</feature>
<dbReference type="InterPro" id="IPR014839">
    <property type="entry name" value="Crt10"/>
</dbReference>
<dbReference type="EMBL" id="JAZHXJ010001797">
    <property type="protein sequence ID" value="KAL1843711.1"/>
    <property type="molecule type" value="Genomic_DNA"/>
</dbReference>
<keyword evidence="3" id="KW-1185">Reference proteome</keyword>
<feature type="compositionally biased region" description="Basic residues" evidence="1">
    <location>
        <begin position="245"/>
        <end position="270"/>
    </location>
</feature>
<evidence type="ECO:0000313" key="2">
    <source>
        <dbReference type="EMBL" id="KAL1843711.1"/>
    </source>
</evidence>
<evidence type="ECO:0000256" key="1">
    <source>
        <dbReference type="SAM" id="MobiDB-lite"/>
    </source>
</evidence>
<sequence length="430" mass="47139">MDDSPWDAIFVGPTCHVQTADKRFGPHVLPDIRAFVYSTFTTSFDDDDDDDDDDDNDDDDNDDDDLLGDLGDLDDMGVVGAGGGASTANNNDDLSDLNVPFEFLEGYNMPNDAMSDAGDHAHDLEAGGEHPTFPKVARVRSNLTCLSQRYNLYFAAYQDKIHVFQPQKAPQILPPPCLVLHPPRSRAAQFVGGTIDQMFGHQVNHIIAGDFGDLEILLMCYDDGDVVAYYTHLIAYAIQQTATGRHQHHHHPQHHHHHHPPPHSHGHHHATAAAAAGRAAPVRPFFVDNVGLSAWGLAIHKESRLLAVSCNRHDVTVFAFSLSSSGSGTGTRDGYWADPASSPQVWSGQTALELERHFRSRTRNWRIVLPLGPEGNNIPSIAFVDDEEGNADKIAAVDIVGNTWILNIWQIGGFPALYPPTPSRGADNPR</sequence>
<proteinExistence type="predicted"/>
<accession>A0ABR3VPF1</accession>
<feature type="region of interest" description="Disordered" evidence="1">
    <location>
        <begin position="44"/>
        <end position="73"/>
    </location>
</feature>
<comment type="caution">
    <text evidence="2">The sequence shown here is derived from an EMBL/GenBank/DDBJ whole genome shotgun (WGS) entry which is preliminary data.</text>
</comment>